<dbReference type="PANTHER" id="PTHR33420">
    <property type="entry name" value="FIMBRIAL SUBUNIT ELFA-RELATED"/>
    <property type="match status" value="1"/>
</dbReference>
<evidence type="ECO:0000256" key="3">
    <source>
        <dbReference type="ARBA" id="ARBA00022729"/>
    </source>
</evidence>
<organism evidence="7 8">
    <name type="scientific">Enterobacter agglomerans</name>
    <name type="common">Erwinia herbicola</name>
    <name type="synonym">Pantoea agglomerans</name>
    <dbReference type="NCBI Taxonomy" id="549"/>
    <lineage>
        <taxon>Bacteria</taxon>
        <taxon>Pseudomonadati</taxon>
        <taxon>Pseudomonadota</taxon>
        <taxon>Gammaproteobacteria</taxon>
        <taxon>Enterobacterales</taxon>
        <taxon>Erwiniaceae</taxon>
        <taxon>Pantoea</taxon>
        <taxon>Pantoea agglomerans group</taxon>
    </lineage>
</organism>
<gene>
    <name evidence="7" type="primary">hifA</name>
    <name evidence="6" type="ORF">GKC49_12160</name>
    <name evidence="7" type="ORF">NCTC9381_06023</name>
</gene>
<evidence type="ECO:0000313" key="7">
    <source>
        <dbReference type="EMBL" id="SUE07253.1"/>
    </source>
</evidence>
<keyword evidence="8" id="KW-1185">Reference proteome</keyword>
<evidence type="ECO:0000256" key="4">
    <source>
        <dbReference type="ARBA" id="ARBA00023263"/>
    </source>
</evidence>
<comment type="similarity">
    <text evidence="2">Belongs to the fimbrial protein family.</text>
</comment>
<dbReference type="RefSeq" id="WP_010256772.1">
    <property type="nucleotide sequence ID" value="NZ_ADWZ01000011.1"/>
</dbReference>
<reference evidence="7 8" key="1">
    <citation type="submission" date="2018-06" db="EMBL/GenBank/DDBJ databases">
        <authorList>
            <consortium name="Pathogen Informatics"/>
            <person name="Doyle S."/>
        </authorList>
    </citation>
    <scope>NUCLEOTIDE SEQUENCE [LARGE SCALE GENOMIC DNA]</scope>
    <source>
        <strain evidence="7 8">NCTC9381</strain>
    </source>
</reference>
<dbReference type="InterPro" id="IPR036937">
    <property type="entry name" value="Adhesion_dom_fimbrial_sf"/>
</dbReference>
<dbReference type="SUPFAM" id="SSF49401">
    <property type="entry name" value="Bacterial adhesins"/>
    <property type="match status" value="1"/>
</dbReference>
<dbReference type="EMBL" id="WKLC01000479">
    <property type="protein sequence ID" value="MSE15836.1"/>
    <property type="molecule type" value="Genomic_DNA"/>
</dbReference>
<dbReference type="GO" id="GO:0009289">
    <property type="term" value="C:pilus"/>
    <property type="evidence" value="ECO:0007669"/>
    <property type="project" value="UniProtKB-SubCell"/>
</dbReference>
<sequence length="176" mass="17583">MKKLSMVALGLMLAAAHVNAAEASDGTINFTGNIASQTCTVSVNGGGSTATVTLPKVASSILSTSGQTAGNTRFTMALSNCSATTGDVYAYFEQGANVNADGRLTNTGTATNVDLQLLDSGNGVLNAGSTEQTTSPKTVALTAGAGTLTYSAQYYATGAATAGTVLSAVNYSINYL</sequence>
<dbReference type="Proteomes" id="UP000254640">
    <property type="component" value="Unassembled WGS sequence"/>
</dbReference>
<accession>A0A379LUP7</accession>
<dbReference type="EMBL" id="UGSO01000003">
    <property type="protein sequence ID" value="SUE07253.1"/>
    <property type="molecule type" value="Genomic_DNA"/>
</dbReference>
<dbReference type="GeneID" id="66827340"/>
<protein>
    <submittedName>
        <fullName evidence="6">Fimbrial protein</fullName>
    </submittedName>
    <submittedName>
        <fullName evidence="7">Major pilin</fullName>
    </submittedName>
</protein>
<dbReference type="InterPro" id="IPR050263">
    <property type="entry name" value="Bact_Fimbrial_Adh_Pro"/>
</dbReference>
<evidence type="ECO:0000256" key="1">
    <source>
        <dbReference type="ARBA" id="ARBA00004561"/>
    </source>
</evidence>
<name>A0A379LUP7_ENTAG</name>
<proteinExistence type="inferred from homology"/>
<keyword evidence="4" id="KW-0281">Fimbrium</keyword>
<evidence type="ECO:0000313" key="9">
    <source>
        <dbReference type="Proteomes" id="UP000461948"/>
    </source>
</evidence>
<evidence type="ECO:0000256" key="5">
    <source>
        <dbReference type="SAM" id="SignalP"/>
    </source>
</evidence>
<dbReference type="Gene3D" id="2.60.40.1090">
    <property type="entry name" value="Fimbrial-type adhesion domain"/>
    <property type="match status" value="1"/>
</dbReference>
<comment type="subcellular location">
    <subcellularLocation>
        <location evidence="1">Fimbrium</location>
    </subcellularLocation>
</comment>
<reference evidence="6 9" key="2">
    <citation type="submission" date="2019-11" db="EMBL/GenBank/DDBJ databases">
        <title>Draft Genome Sequence of Plant Growth-Promoting Rhizosphere-Associated Bacteria.</title>
        <authorList>
            <person name="Vasilyev I.Y."/>
            <person name="Radchenko V."/>
            <person name="Ilnitskaya E.V."/>
        </authorList>
    </citation>
    <scope>NUCLEOTIDE SEQUENCE [LARGE SCALE GENOMIC DNA]</scope>
    <source>
        <strain evidence="6 9">VRA_MhP_f</strain>
    </source>
</reference>
<dbReference type="PANTHER" id="PTHR33420:SF3">
    <property type="entry name" value="FIMBRIAL SUBUNIT ELFA"/>
    <property type="match status" value="1"/>
</dbReference>
<feature type="chain" id="PRO_5042704189" evidence="5">
    <location>
        <begin position="21"/>
        <end position="176"/>
    </location>
</feature>
<dbReference type="Proteomes" id="UP000461948">
    <property type="component" value="Unassembled WGS sequence"/>
</dbReference>
<evidence type="ECO:0000313" key="8">
    <source>
        <dbReference type="Proteomes" id="UP000254640"/>
    </source>
</evidence>
<dbReference type="Pfam" id="PF16970">
    <property type="entry name" value="FimA"/>
    <property type="match status" value="1"/>
</dbReference>
<feature type="signal peptide" evidence="5">
    <location>
        <begin position="1"/>
        <end position="20"/>
    </location>
</feature>
<keyword evidence="3 5" id="KW-0732">Signal</keyword>
<dbReference type="AlphaFoldDB" id="A0A379LUP7"/>
<dbReference type="InterPro" id="IPR008966">
    <property type="entry name" value="Adhesion_dom_sf"/>
</dbReference>
<dbReference type="GO" id="GO:0043709">
    <property type="term" value="P:cell adhesion involved in single-species biofilm formation"/>
    <property type="evidence" value="ECO:0007669"/>
    <property type="project" value="TreeGrafter"/>
</dbReference>
<dbReference type="InterPro" id="IPR039458">
    <property type="entry name" value="FimA-like"/>
</dbReference>
<evidence type="ECO:0000313" key="6">
    <source>
        <dbReference type="EMBL" id="MSE15836.1"/>
    </source>
</evidence>
<evidence type="ECO:0000256" key="2">
    <source>
        <dbReference type="ARBA" id="ARBA00006671"/>
    </source>
</evidence>